<accession>A0BP46</accession>
<feature type="compositionally biased region" description="Polar residues" evidence="1">
    <location>
        <begin position="103"/>
        <end position="126"/>
    </location>
</feature>
<reference evidence="2 3" key="1">
    <citation type="journal article" date="2006" name="Nature">
        <title>Global trends of whole-genome duplications revealed by the ciliate Paramecium tetraurelia.</title>
        <authorList>
            <consortium name="Genoscope"/>
            <person name="Aury J.-M."/>
            <person name="Jaillon O."/>
            <person name="Duret L."/>
            <person name="Noel B."/>
            <person name="Jubin C."/>
            <person name="Porcel B.M."/>
            <person name="Segurens B."/>
            <person name="Daubin V."/>
            <person name="Anthouard V."/>
            <person name="Aiach N."/>
            <person name="Arnaiz O."/>
            <person name="Billaut A."/>
            <person name="Beisson J."/>
            <person name="Blanc I."/>
            <person name="Bouhouche K."/>
            <person name="Camara F."/>
            <person name="Duharcourt S."/>
            <person name="Guigo R."/>
            <person name="Gogendeau D."/>
            <person name="Katinka M."/>
            <person name="Keller A.-M."/>
            <person name="Kissmehl R."/>
            <person name="Klotz C."/>
            <person name="Koll F."/>
            <person name="Le Moue A."/>
            <person name="Lepere C."/>
            <person name="Malinsky S."/>
            <person name="Nowacki M."/>
            <person name="Nowak J.K."/>
            <person name="Plattner H."/>
            <person name="Poulain J."/>
            <person name="Ruiz F."/>
            <person name="Serrano V."/>
            <person name="Zagulski M."/>
            <person name="Dessen P."/>
            <person name="Betermier M."/>
            <person name="Weissenbach J."/>
            <person name="Scarpelli C."/>
            <person name="Schachter V."/>
            <person name="Sperling L."/>
            <person name="Meyer E."/>
            <person name="Cohen J."/>
            <person name="Wincker P."/>
        </authorList>
    </citation>
    <scope>NUCLEOTIDE SEQUENCE [LARGE SCALE GENOMIC DNA]</scope>
    <source>
        <strain evidence="2 3">Stock d4-2</strain>
    </source>
</reference>
<dbReference type="Proteomes" id="UP000000600">
    <property type="component" value="Unassembled WGS sequence"/>
</dbReference>
<protein>
    <submittedName>
        <fullName evidence="2">Uncharacterized protein</fullName>
    </submittedName>
</protein>
<feature type="compositionally biased region" description="Polar residues" evidence="1">
    <location>
        <begin position="1"/>
        <end position="27"/>
    </location>
</feature>
<dbReference type="RefSeq" id="XP_001427711.1">
    <property type="nucleotide sequence ID" value="XM_001427674.2"/>
</dbReference>
<feature type="compositionally biased region" description="Low complexity" evidence="1">
    <location>
        <begin position="33"/>
        <end position="47"/>
    </location>
</feature>
<dbReference type="HOGENOM" id="CLU_1177353_0_0_1"/>
<evidence type="ECO:0000256" key="1">
    <source>
        <dbReference type="SAM" id="MobiDB-lite"/>
    </source>
</evidence>
<organism evidence="2 3">
    <name type="scientific">Paramecium tetraurelia</name>
    <dbReference type="NCBI Taxonomy" id="5888"/>
    <lineage>
        <taxon>Eukaryota</taxon>
        <taxon>Sar</taxon>
        <taxon>Alveolata</taxon>
        <taxon>Ciliophora</taxon>
        <taxon>Intramacronucleata</taxon>
        <taxon>Oligohymenophorea</taxon>
        <taxon>Peniculida</taxon>
        <taxon>Parameciidae</taxon>
        <taxon>Paramecium</taxon>
    </lineage>
</organism>
<dbReference type="OrthoDB" id="313246at2759"/>
<dbReference type="GeneID" id="5013495"/>
<feature type="region of interest" description="Disordered" evidence="1">
    <location>
        <begin position="1"/>
        <end position="66"/>
    </location>
</feature>
<feature type="compositionally biased region" description="Low complexity" evidence="1">
    <location>
        <begin position="137"/>
        <end position="159"/>
    </location>
</feature>
<name>A0BP46_PARTE</name>
<gene>
    <name evidence="2" type="ORF">GSPATT00005062001</name>
</gene>
<evidence type="ECO:0000313" key="2">
    <source>
        <dbReference type="EMBL" id="CAK60313.1"/>
    </source>
</evidence>
<dbReference type="EMBL" id="CT868008">
    <property type="protein sequence ID" value="CAK60313.1"/>
    <property type="molecule type" value="Genomic_DNA"/>
</dbReference>
<keyword evidence="3" id="KW-1185">Reference proteome</keyword>
<feature type="region of interest" description="Disordered" evidence="1">
    <location>
        <begin position="96"/>
        <end position="159"/>
    </location>
</feature>
<sequence length="236" mass="26682">MNQQQNQQEGVSFPPSMSQQPPKQFGSQFGILPQPANQPVVQPPINNFGIIPQFPPPNTQASNQQTKPPQLAFNLQNKQQQIPPIIPSQPQSNFIQQNNPSNKPMQFQNPQPNFGQIPQGGQNPPNFSKIPFPKADPNTNNNNKFNPQNPTFAPNQNNPQFPMPNKFPQPMNNNIVASQPKYDPMIVKDEYDKMKLVENFTKYIGEGNFNWAIECLKQIISNDIRVKIKDGQKNSN</sequence>
<dbReference type="KEGG" id="ptm:GSPATT00005062001"/>
<dbReference type="OMA" id="SWAIECL"/>
<proteinExistence type="predicted"/>
<dbReference type="InParanoid" id="A0BP46"/>
<dbReference type="AlphaFoldDB" id="A0BP46"/>
<evidence type="ECO:0000313" key="3">
    <source>
        <dbReference type="Proteomes" id="UP000000600"/>
    </source>
</evidence>